<dbReference type="EMBL" id="QOWE01000010">
    <property type="protein sequence ID" value="RCR69022.1"/>
    <property type="molecule type" value="Genomic_DNA"/>
</dbReference>
<evidence type="ECO:0000256" key="1">
    <source>
        <dbReference type="SAM" id="MobiDB-lite"/>
    </source>
</evidence>
<sequence>MTKGKTIVLLLAVLAGLSWGVYECNYYVSYRRDLADRPWAYSEDKAANLLVGEWQGEFLDPDGVRKTIRLKILVPMTEDDRAKKASRRTRRRKGLGSRSDQQRFDGFATVTSKLGIEEYEFYGAVKDKSGSRLNTIHFRALDEKQQLRKNFNVLSAVDGGRWQNDSLTLTLAFTYTTATGSGYSSSADPRFDKKVTVHFSRVKS</sequence>
<name>A0A368JNE9_9BACT</name>
<feature type="region of interest" description="Disordered" evidence="1">
    <location>
        <begin position="81"/>
        <end position="100"/>
    </location>
</feature>
<evidence type="ECO:0000313" key="2">
    <source>
        <dbReference type="EMBL" id="RCR69022.1"/>
    </source>
</evidence>
<comment type="caution">
    <text evidence="2">The sequence shown here is derived from an EMBL/GenBank/DDBJ whole genome shotgun (WGS) entry which is preliminary data.</text>
</comment>
<reference evidence="2 3" key="1">
    <citation type="submission" date="2018-07" db="EMBL/GenBank/DDBJ databases">
        <title>Genome analysis of Larkinella rosea.</title>
        <authorList>
            <person name="Zhou Z."/>
            <person name="Wang G."/>
        </authorList>
    </citation>
    <scope>NUCLEOTIDE SEQUENCE [LARGE SCALE GENOMIC DNA]</scope>
    <source>
        <strain evidence="3">zzj9</strain>
    </source>
</reference>
<protein>
    <submittedName>
        <fullName evidence="2">Uncharacterized protein</fullName>
    </submittedName>
</protein>
<dbReference type="OrthoDB" id="962108at2"/>
<gene>
    <name evidence="2" type="ORF">DUE52_14145</name>
</gene>
<proteinExistence type="predicted"/>
<dbReference type="AlphaFoldDB" id="A0A368JNE9"/>
<keyword evidence="3" id="KW-1185">Reference proteome</keyword>
<organism evidence="2 3">
    <name type="scientific">Larkinella punicea</name>
    <dbReference type="NCBI Taxonomy" id="2315727"/>
    <lineage>
        <taxon>Bacteria</taxon>
        <taxon>Pseudomonadati</taxon>
        <taxon>Bacteroidota</taxon>
        <taxon>Cytophagia</taxon>
        <taxon>Cytophagales</taxon>
        <taxon>Spirosomataceae</taxon>
        <taxon>Larkinella</taxon>
    </lineage>
</organism>
<accession>A0A368JNE9</accession>
<feature type="compositionally biased region" description="Basic residues" evidence="1">
    <location>
        <begin position="84"/>
        <end position="95"/>
    </location>
</feature>
<dbReference type="Proteomes" id="UP000253383">
    <property type="component" value="Unassembled WGS sequence"/>
</dbReference>
<evidence type="ECO:0000313" key="3">
    <source>
        <dbReference type="Proteomes" id="UP000253383"/>
    </source>
</evidence>
<dbReference type="RefSeq" id="WP_114406659.1">
    <property type="nucleotide sequence ID" value="NZ_QOWE01000010.1"/>
</dbReference>